<dbReference type="AlphaFoldDB" id="A0A9X4H5L5"/>
<accession>A0A9X4H5L5</accession>
<dbReference type="Gene3D" id="3.60.60.10">
    <property type="entry name" value="Penicillin V Acylase, Chain A"/>
    <property type="match status" value="1"/>
</dbReference>
<dbReference type="RefSeq" id="WP_277445261.1">
    <property type="nucleotide sequence ID" value="NZ_JAKOAV010000041.1"/>
</dbReference>
<dbReference type="EMBL" id="JAKOAV010000041">
    <property type="protein sequence ID" value="MDF9409753.1"/>
    <property type="molecule type" value="Genomic_DNA"/>
</dbReference>
<protein>
    <submittedName>
        <fullName evidence="2">C45 family peptidase</fullName>
    </submittedName>
</protein>
<sequence>MKEVRAFNIVECQGTLYDIGRQYGEACKDNILESVEINFLSLCHNLQIGKSEIVGNAMKFFPKAKEFDPDVIDFIKGESEGAGITFEEAFTLRCVLDLTFYYGTITGMCTSFAVTGGATKNGKTILGQNVDWVPGFPMDLLKIKYEDGLEQLVLSFGGVYEYTLNSAGFGISENLNLGPSQEHVVDLPCGLYLPKAMRQKSISDALGVLCQAARGIGYYHLASADGEIVGIESAFDDFSILYPERDMLVHSNHCQTERFYKGNQIYMVAPDSYFRANHLRNIMEQHYGEITPELMMKFLADHENHPNSICRHVDDNKSPHTRSKTLASIVMVPE</sequence>
<proteinExistence type="predicted"/>
<dbReference type="Pfam" id="PF03417">
    <property type="entry name" value="AAT"/>
    <property type="match status" value="1"/>
</dbReference>
<dbReference type="Gene3D" id="1.10.10.2120">
    <property type="match status" value="1"/>
</dbReference>
<evidence type="ECO:0000259" key="1">
    <source>
        <dbReference type="Pfam" id="PF03417"/>
    </source>
</evidence>
<gene>
    <name evidence="2" type="ORF">L7E55_15585</name>
</gene>
<keyword evidence="3" id="KW-1185">Reference proteome</keyword>
<reference evidence="2" key="1">
    <citation type="submission" date="2022-02" db="EMBL/GenBank/DDBJ databases">
        <authorList>
            <person name="Leng L."/>
        </authorList>
    </citation>
    <scope>NUCLEOTIDE SEQUENCE</scope>
    <source>
        <strain evidence="2">JI</strain>
    </source>
</reference>
<feature type="domain" description="Peptidase C45 hydrolase" evidence="1">
    <location>
        <begin position="119"/>
        <end position="330"/>
    </location>
</feature>
<organism evidence="2 3">
    <name type="scientific">Pelotomaculum isophthalicicum JI</name>
    <dbReference type="NCBI Taxonomy" id="947010"/>
    <lineage>
        <taxon>Bacteria</taxon>
        <taxon>Bacillati</taxon>
        <taxon>Bacillota</taxon>
        <taxon>Clostridia</taxon>
        <taxon>Eubacteriales</taxon>
        <taxon>Desulfotomaculaceae</taxon>
        <taxon>Pelotomaculum</taxon>
    </lineage>
</organism>
<name>A0A9X4H5L5_9FIRM</name>
<dbReference type="PANTHER" id="PTHR34180:SF1">
    <property type="entry name" value="BETA-ALANYL-DOPAMINE_CARCININE HYDROLASE"/>
    <property type="match status" value="1"/>
</dbReference>
<comment type="caution">
    <text evidence="2">The sequence shown here is derived from an EMBL/GenBank/DDBJ whole genome shotgun (WGS) entry which is preliminary data.</text>
</comment>
<evidence type="ECO:0000313" key="3">
    <source>
        <dbReference type="Proteomes" id="UP001154312"/>
    </source>
</evidence>
<dbReference type="Proteomes" id="UP001154312">
    <property type="component" value="Unassembled WGS sequence"/>
</dbReference>
<dbReference type="PANTHER" id="PTHR34180">
    <property type="entry name" value="PEPTIDASE C45"/>
    <property type="match status" value="1"/>
</dbReference>
<dbReference type="InterPro" id="IPR047794">
    <property type="entry name" value="C45_proenzyme-like"/>
</dbReference>
<evidence type="ECO:0000313" key="2">
    <source>
        <dbReference type="EMBL" id="MDF9409753.1"/>
    </source>
</evidence>
<dbReference type="NCBIfam" id="NF040521">
    <property type="entry name" value="C45_proenzyme"/>
    <property type="match status" value="1"/>
</dbReference>
<dbReference type="InterPro" id="IPR047801">
    <property type="entry name" value="Peptidase_C45"/>
</dbReference>
<dbReference type="InterPro" id="IPR005079">
    <property type="entry name" value="Peptidase_C45_hydrolase"/>
</dbReference>